<dbReference type="RefSeq" id="XP_040640708.1">
    <property type="nucleotide sequence ID" value="XM_040781453.1"/>
</dbReference>
<evidence type="ECO:0000313" key="7">
    <source>
        <dbReference type="Proteomes" id="UP000019804"/>
    </source>
</evidence>
<dbReference type="Proteomes" id="UP000019804">
    <property type="component" value="Unassembled WGS sequence"/>
</dbReference>
<comment type="subcellular location">
    <subcellularLocation>
        <location evidence="1">Cytoplasm</location>
    </subcellularLocation>
</comment>
<dbReference type="OrthoDB" id="269405at2759"/>
<gene>
    <name evidence="6" type="ORF">EURHEDRAFT_410818</name>
</gene>
<evidence type="ECO:0000256" key="1">
    <source>
        <dbReference type="ARBA" id="ARBA00004496"/>
    </source>
</evidence>
<dbReference type="GO" id="GO:0031417">
    <property type="term" value="C:NatC complex"/>
    <property type="evidence" value="ECO:0007669"/>
    <property type="project" value="InterPro"/>
</dbReference>
<keyword evidence="6" id="KW-0808">Transferase</keyword>
<proteinExistence type="inferred from homology"/>
<accession>A0A017SL54</accession>
<evidence type="ECO:0000256" key="3">
    <source>
        <dbReference type="ARBA" id="ARBA00022490"/>
    </source>
</evidence>
<dbReference type="PANTHER" id="PTHR21373:SF0">
    <property type="entry name" value="N-ALPHA-ACETYLTRANSFERASE 35, NATC AUXILIARY SUBUNIT"/>
    <property type="match status" value="1"/>
</dbReference>
<comment type="similarity">
    <text evidence="2">Belongs to the MAK10 family.</text>
</comment>
<name>A0A017SL54_ASPRC</name>
<dbReference type="AlphaFoldDB" id="A0A017SL54"/>
<dbReference type="PANTHER" id="PTHR21373">
    <property type="entry name" value="GLUCOSE REPRESSIBLE PROTEIN MAK10"/>
    <property type="match status" value="1"/>
</dbReference>
<dbReference type="STRING" id="1388766.A0A017SL54"/>
<dbReference type="Pfam" id="PF04112">
    <property type="entry name" value="Mak10"/>
    <property type="match status" value="1"/>
</dbReference>
<evidence type="ECO:0000259" key="5">
    <source>
        <dbReference type="Pfam" id="PF25789"/>
    </source>
</evidence>
<keyword evidence="3" id="KW-0963">Cytoplasm</keyword>
<sequence>MLPNNQVRVSSMRVVSQTVCSDITDKFTNAASKLSTGQLVKDEYFTLFEAVGALEIMDSKMDSGYIGPGENQAQALEDDYDVTRKLTPEEVLGIMDELLCHEMAWHMGHPLSQTLFTSLYLDKLLWPVPKTVEEARFNRANTDREKEGSPLLHVVLRAYCLALVKACDFVHDRISHEYYYEEEDFVTQLYNRTLLSQFDTAHFVKLIDQAISWIDQQEGTIDNKLRDAIKSRLSLRRGLLHALDEDEDIKTKSTEHFTTCLPHVSSLSESGSLGKRIPEAFSEKIQRKLASTVPPRPIVKISFEDALAHLKRLCQDAIDLREVLDYRGPHNFRVAIWTLLSRKPQPSVYIRALTQALLVNNTNILGSISVKEFLYSDLTELVFPSSVLLQSNTDETEMPSDPRFQIARHMDGFVKRFGQPFVDTYRCASLNRCRVRRTLCHTVVDWDQLQMEAEDLDEQLRTLSHEPPLPLPNGDTTYSYPLSSWTYHQKLCQFRSIIQLGFELSIYSPEELPGMYWYLSHICSTHLGHIDRIRTFIASTAKRNLSSLIGKKRHALEQQLAAQRSLRLLERLTTQIVAVDAFAISLHALYVLLVRHNILPTASSKQAYSSERLRYELRMKPFLPISLPELVPYEEFRREAVLEGDSDTIVLDRATRAISEARKAWEATLAHGPFLADSDGKVNKAPAIEEDWKRDIKDTMKACIGASIAIESVKKALAGRKDSPDSSSTPIGLRIEIPGIGSKARWHDWWAVPQVSPAK</sequence>
<dbReference type="GeneID" id="63696577"/>
<dbReference type="GO" id="GO:0016740">
    <property type="term" value="F:transferase activity"/>
    <property type="evidence" value="ECO:0007669"/>
    <property type="project" value="UniProtKB-KW"/>
</dbReference>
<organism evidence="6 7">
    <name type="scientific">Aspergillus ruber (strain CBS 135680)</name>
    <dbReference type="NCBI Taxonomy" id="1388766"/>
    <lineage>
        <taxon>Eukaryota</taxon>
        <taxon>Fungi</taxon>
        <taxon>Dikarya</taxon>
        <taxon>Ascomycota</taxon>
        <taxon>Pezizomycotina</taxon>
        <taxon>Eurotiomycetes</taxon>
        <taxon>Eurotiomycetidae</taxon>
        <taxon>Eurotiales</taxon>
        <taxon>Aspergillaceae</taxon>
        <taxon>Aspergillus</taxon>
        <taxon>Aspergillus subgen. Aspergillus</taxon>
    </lineage>
</organism>
<evidence type="ECO:0000256" key="2">
    <source>
        <dbReference type="ARBA" id="ARBA00006289"/>
    </source>
</evidence>
<protein>
    <submittedName>
        <fullName evidence="6">Putative amino-acid N-acetyltransferase subunit Mak10</fullName>
    </submittedName>
</protein>
<feature type="domain" description="NAA35-like N-terminal" evidence="4">
    <location>
        <begin position="37"/>
        <end position="203"/>
    </location>
</feature>
<dbReference type="InterPro" id="IPR007244">
    <property type="entry name" value="Naa35_N"/>
</dbReference>
<feature type="domain" description="NAA35-like TPR repeats" evidence="5">
    <location>
        <begin position="343"/>
        <end position="716"/>
    </location>
</feature>
<evidence type="ECO:0000313" key="6">
    <source>
        <dbReference type="EMBL" id="EYE97020.1"/>
    </source>
</evidence>
<evidence type="ECO:0000259" key="4">
    <source>
        <dbReference type="Pfam" id="PF04112"/>
    </source>
</evidence>
<dbReference type="EMBL" id="KK088417">
    <property type="protein sequence ID" value="EYE97020.1"/>
    <property type="molecule type" value="Genomic_DNA"/>
</dbReference>
<dbReference type="InterPro" id="IPR057983">
    <property type="entry name" value="NAA35-like_N"/>
</dbReference>
<reference evidence="7" key="1">
    <citation type="journal article" date="2014" name="Nat. Commun.">
        <title>Genomic adaptations of the halophilic Dead Sea filamentous fungus Eurotium rubrum.</title>
        <authorList>
            <person name="Kis-Papo T."/>
            <person name="Weig A.R."/>
            <person name="Riley R."/>
            <person name="Persoh D."/>
            <person name="Salamov A."/>
            <person name="Sun H."/>
            <person name="Lipzen A."/>
            <person name="Wasser S.P."/>
            <person name="Rambold G."/>
            <person name="Grigoriev I.V."/>
            <person name="Nevo E."/>
        </authorList>
    </citation>
    <scope>NUCLEOTIDE SEQUENCE [LARGE SCALE GENOMIC DNA]</scope>
    <source>
        <strain evidence="7">CBS 135680</strain>
    </source>
</reference>
<dbReference type="Pfam" id="PF25789">
    <property type="entry name" value="TPR_NAA35"/>
    <property type="match status" value="1"/>
</dbReference>
<dbReference type="HOGENOM" id="CLU_011757_0_0_1"/>
<dbReference type="InterPro" id="IPR057982">
    <property type="entry name" value="TPR_NAA35"/>
</dbReference>
<keyword evidence="7" id="KW-1185">Reference proteome</keyword>